<dbReference type="OrthoDB" id="6252479at2759"/>
<evidence type="ECO:0000256" key="11">
    <source>
        <dbReference type="ARBA" id="ARBA00023157"/>
    </source>
</evidence>
<dbReference type="PANTHER" id="PTHR24026:SF133">
    <property type="entry name" value="CADHERIN-RELATED FAMILY MEMBER 2"/>
    <property type="match status" value="1"/>
</dbReference>
<keyword evidence="12" id="KW-0325">Glycoprotein</keyword>
<dbReference type="FunFam" id="2.60.40.60:FF:000007">
    <property type="entry name" value="Protocadherin alpha 2"/>
    <property type="match status" value="1"/>
</dbReference>
<dbReference type="GO" id="GO:0005886">
    <property type="term" value="C:plasma membrane"/>
    <property type="evidence" value="ECO:0007669"/>
    <property type="project" value="UniProtKB-SubCell"/>
</dbReference>
<feature type="domain" description="Cadherin" evidence="15">
    <location>
        <begin position="27"/>
        <end position="142"/>
    </location>
</feature>
<evidence type="ECO:0000313" key="17">
    <source>
        <dbReference type="Proteomes" id="UP000678393"/>
    </source>
</evidence>
<keyword evidence="5" id="KW-0732">Signal</keyword>
<dbReference type="Pfam" id="PF00028">
    <property type="entry name" value="Cadherin"/>
    <property type="match status" value="6"/>
</dbReference>
<dbReference type="Proteomes" id="UP000678393">
    <property type="component" value="Unassembled WGS sequence"/>
</dbReference>
<keyword evidence="17" id="KW-1185">Reference proteome</keyword>
<feature type="domain" description="Cadherin" evidence="15">
    <location>
        <begin position="669"/>
        <end position="765"/>
    </location>
</feature>
<evidence type="ECO:0000256" key="7">
    <source>
        <dbReference type="ARBA" id="ARBA00022837"/>
    </source>
</evidence>
<dbReference type="FunFam" id="2.60.40.60:FF:000058">
    <property type="entry name" value="FAT atypical cadherin 3"/>
    <property type="match status" value="1"/>
</dbReference>
<evidence type="ECO:0000256" key="13">
    <source>
        <dbReference type="PROSITE-ProRule" id="PRU00043"/>
    </source>
</evidence>
<evidence type="ECO:0000256" key="5">
    <source>
        <dbReference type="ARBA" id="ARBA00022729"/>
    </source>
</evidence>
<evidence type="ECO:0000256" key="2">
    <source>
        <dbReference type="ARBA" id="ARBA00022475"/>
    </source>
</evidence>
<dbReference type="FunFam" id="2.60.40.60:FF:000020">
    <property type="entry name" value="Dachsous cadherin-related 1b"/>
    <property type="match status" value="1"/>
</dbReference>
<dbReference type="InterPro" id="IPR013164">
    <property type="entry name" value="Cadherin_N"/>
</dbReference>
<evidence type="ECO:0000256" key="8">
    <source>
        <dbReference type="ARBA" id="ARBA00022889"/>
    </source>
</evidence>
<dbReference type="FunFam" id="2.60.40.60:FF:000092">
    <property type="entry name" value="Protocadherin 8"/>
    <property type="match status" value="2"/>
</dbReference>
<evidence type="ECO:0000256" key="3">
    <source>
        <dbReference type="ARBA" id="ARBA00022536"/>
    </source>
</evidence>
<evidence type="ECO:0000256" key="10">
    <source>
        <dbReference type="ARBA" id="ARBA00023136"/>
    </source>
</evidence>
<evidence type="ECO:0000313" key="16">
    <source>
        <dbReference type="EMBL" id="CAG5126248.1"/>
    </source>
</evidence>
<keyword evidence="11" id="KW-1015">Disulfide bond</keyword>
<keyword evidence="3" id="KW-0245">EGF-like domain</keyword>
<dbReference type="AlphaFoldDB" id="A0A8S3ZDJ3"/>
<dbReference type="InterPro" id="IPR020894">
    <property type="entry name" value="Cadherin_CS"/>
</dbReference>
<dbReference type="GO" id="GO:0005509">
    <property type="term" value="F:calcium ion binding"/>
    <property type="evidence" value="ECO:0007669"/>
    <property type="project" value="UniProtKB-UniRule"/>
</dbReference>
<feature type="domain" description="Cadherin" evidence="15">
    <location>
        <begin position="253"/>
        <end position="346"/>
    </location>
</feature>
<dbReference type="InterPro" id="IPR002126">
    <property type="entry name" value="Cadherin-like_dom"/>
</dbReference>
<dbReference type="Pfam" id="PF08266">
    <property type="entry name" value="Cadherin_2"/>
    <property type="match status" value="1"/>
</dbReference>
<feature type="domain" description="Cadherin" evidence="15">
    <location>
        <begin position="456"/>
        <end position="559"/>
    </location>
</feature>
<evidence type="ECO:0000256" key="6">
    <source>
        <dbReference type="ARBA" id="ARBA00022737"/>
    </source>
</evidence>
<protein>
    <recommendedName>
        <fullName evidence="15">Cadherin domain-containing protein</fullName>
    </recommendedName>
</protein>
<dbReference type="SMART" id="SM00112">
    <property type="entry name" value="CA"/>
    <property type="match status" value="7"/>
</dbReference>
<comment type="subcellular location">
    <subcellularLocation>
        <location evidence="1">Cell membrane</location>
        <topology evidence="1">Single-pass type I membrane protein</topology>
    </subcellularLocation>
</comment>
<dbReference type="CDD" id="cd11304">
    <property type="entry name" value="Cadherin_repeat"/>
    <property type="match status" value="7"/>
</dbReference>
<feature type="domain" description="Cadherin" evidence="15">
    <location>
        <begin position="349"/>
        <end position="455"/>
    </location>
</feature>
<keyword evidence="9 14" id="KW-1133">Transmembrane helix</keyword>
<evidence type="ECO:0000256" key="12">
    <source>
        <dbReference type="ARBA" id="ARBA00023180"/>
    </source>
</evidence>
<evidence type="ECO:0000259" key="15">
    <source>
        <dbReference type="PROSITE" id="PS50268"/>
    </source>
</evidence>
<keyword evidence="7 13" id="KW-0106">Calcium</keyword>
<dbReference type="PRINTS" id="PR00205">
    <property type="entry name" value="CADHERIN"/>
</dbReference>
<evidence type="ECO:0000256" key="1">
    <source>
        <dbReference type="ARBA" id="ARBA00004251"/>
    </source>
</evidence>
<dbReference type="InterPro" id="IPR015919">
    <property type="entry name" value="Cadherin-like_sf"/>
</dbReference>
<keyword evidence="2" id="KW-1003">Cell membrane</keyword>
<dbReference type="PROSITE" id="PS50268">
    <property type="entry name" value="CADHERIN_2"/>
    <property type="match status" value="7"/>
</dbReference>
<feature type="domain" description="Cadherin" evidence="15">
    <location>
        <begin position="560"/>
        <end position="665"/>
    </location>
</feature>
<dbReference type="GO" id="GO:0007156">
    <property type="term" value="P:homophilic cell adhesion via plasma membrane adhesion molecules"/>
    <property type="evidence" value="ECO:0007669"/>
    <property type="project" value="InterPro"/>
</dbReference>
<accession>A0A8S3ZDJ3</accession>
<evidence type="ECO:0000256" key="4">
    <source>
        <dbReference type="ARBA" id="ARBA00022692"/>
    </source>
</evidence>
<evidence type="ECO:0000256" key="9">
    <source>
        <dbReference type="ARBA" id="ARBA00022989"/>
    </source>
</evidence>
<dbReference type="Gene3D" id="2.60.40.60">
    <property type="entry name" value="Cadherins"/>
    <property type="match status" value="7"/>
</dbReference>
<keyword evidence="6" id="KW-0677">Repeat</keyword>
<proteinExistence type="predicted"/>
<name>A0A8S3ZDJ3_9EUPU</name>
<keyword evidence="10 14" id="KW-0472">Membrane</keyword>
<reference evidence="16" key="1">
    <citation type="submission" date="2021-04" db="EMBL/GenBank/DDBJ databases">
        <authorList>
            <consortium name="Molecular Ecology Group"/>
        </authorList>
    </citation>
    <scope>NUCLEOTIDE SEQUENCE</scope>
</reference>
<gene>
    <name evidence="16" type="ORF">CUNI_LOCUS11806</name>
</gene>
<feature type="non-terminal residue" evidence="16">
    <location>
        <position position="825"/>
    </location>
</feature>
<feature type="domain" description="Cadherin" evidence="15">
    <location>
        <begin position="151"/>
        <end position="252"/>
    </location>
</feature>
<sequence length="825" mass="92395">MLQKSYGPVFVILTSSILFLTSSLAQILSSIDFKFREEQVQGSYVGNVAVSSRLASTLSENEFSRLKFNLPDSKYFRIDEKSGSLISAVRIDREDVCQGQDACKLTNEIIVYTRIGAGNYDILKVITMNVEILDINDNSPEFPSRVVGLMIPESNDPNHVLRTRGAVDKDTGENSVKEYRFQDLTNTFRLSVHKNPDGSSYLGIVVKERLDREVRDFYQVTIVATDGGFPQRSGSVVINITVTDVNDKSPEFSQSSYNETMQENMALKVPIMKVRAVDADSGKNAEISYQFSSRVSHKFRQNNIDFEEDKLFQFIVEAVDQGTPQMTSRTNVNLHVIDMNDNYPQILINLPPTGTEVAENEPVGKFIAHLTIIDLDSGTNGAVVCAMDDNNFSLDKFIDHSSNRYKVVLAKTLDYEQNTYHRVSITCSDGGVPKLSNSTTFIVSVLDVNDNPPTFTESTYTEAVLENQEGDEEILEVTAHDWDSGEFGRVSYTIEDKFSDVFSIHQATGVIRVLRMLDREDVARYEFYVIAQDNGPEKLSSSALVVIIVDDENDEPPRFLNPVYFGEVLENQPAGTSVGVAIAVDNDSPANAQMVYSVLELGEDYIYFSMDPPTGIIVSESTFDREKKEHYFLMIRVVDPTKLSFFSVCNFTVRILDENDHAPAIRISSEDNSTLFISYSAPIGSVITNIFAYDGDETSSQHSKMRFLIEKGDPEQLFELDSHTGSLSLARAITVRDFKTYNLKIVVNDGGTPPRFDTKHLSIKVNGTIPDVEEAGISENIIIAIIIVCVTVILVCVIVITILLIRKFDRQRRRNRANEKITEEN</sequence>
<dbReference type="PROSITE" id="PS00232">
    <property type="entry name" value="CADHERIN_1"/>
    <property type="match status" value="1"/>
</dbReference>
<organism evidence="16 17">
    <name type="scientific">Candidula unifasciata</name>
    <dbReference type="NCBI Taxonomy" id="100452"/>
    <lineage>
        <taxon>Eukaryota</taxon>
        <taxon>Metazoa</taxon>
        <taxon>Spiralia</taxon>
        <taxon>Lophotrochozoa</taxon>
        <taxon>Mollusca</taxon>
        <taxon>Gastropoda</taxon>
        <taxon>Heterobranchia</taxon>
        <taxon>Euthyneura</taxon>
        <taxon>Panpulmonata</taxon>
        <taxon>Eupulmonata</taxon>
        <taxon>Stylommatophora</taxon>
        <taxon>Helicina</taxon>
        <taxon>Helicoidea</taxon>
        <taxon>Geomitridae</taxon>
        <taxon>Candidula</taxon>
    </lineage>
</organism>
<evidence type="ECO:0000256" key="14">
    <source>
        <dbReference type="SAM" id="Phobius"/>
    </source>
</evidence>
<feature type="transmembrane region" description="Helical" evidence="14">
    <location>
        <begin position="781"/>
        <end position="805"/>
    </location>
</feature>
<keyword evidence="8" id="KW-0130">Cell adhesion</keyword>
<dbReference type="EMBL" id="CAJHNH020002302">
    <property type="protein sequence ID" value="CAG5126248.1"/>
    <property type="molecule type" value="Genomic_DNA"/>
</dbReference>
<comment type="caution">
    <text evidence="16">The sequence shown here is derived from an EMBL/GenBank/DDBJ whole genome shotgun (WGS) entry which is preliminary data.</text>
</comment>
<dbReference type="PANTHER" id="PTHR24026">
    <property type="entry name" value="FAT ATYPICAL CADHERIN-RELATED"/>
    <property type="match status" value="1"/>
</dbReference>
<dbReference type="SUPFAM" id="SSF49313">
    <property type="entry name" value="Cadherin-like"/>
    <property type="match status" value="6"/>
</dbReference>
<keyword evidence="4 14" id="KW-0812">Transmembrane</keyword>